<comment type="caution">
    <text evidence="1">The sequence shown here is derived from an EMBL/GenBank/DDBJ whole genome shotgun (WGS) entry which is preliminary data.</text>
</comment>
<protein>
    <recommendedName>
        <fullName evidence="3">Rad50/SbcC-type AAA domain-containing protein</fullName>
    </recommendedName>
</protein>
<dbReference type="EMBL" id="JAUFPX010000012">
    <property type="protein sequence ID" value="MDN3591655.1"/>
    <property type="molecule type" value="Genomic_DNA"/>
</dbReference>
<name>A0ABT8BIZ6_9HYPH</name>
<sequence length="110" mass="11896">MILSLTSDLPGFKGLTFHEGLNVVLADRTDASTERQTRNSAGKTSVIEVMHFLLGSAAGKSSIFQSPALSRSRSTPDSGSVIMKSPCRAAVPTQTGYFSWRRMPPRSPPR</sequence>
<evidence type="ECO:0000313" key="1">
    <source>
        <dbReference type="EMBL" id="MDN3591655.1"/>
    </source>
</evidence>
<proteinExistence type="predicted"/>
<reference evidence="2" key="1">
    <citation type="journal article" date="2019" name="Int. J. Syst. Evol. Microbiol.">
        <title>The Global Catalogue of Microorganisms (GCM) 10K type strain sequencing project: providing services to taxonomists for standard genome sequencing and annotation.</title>
        <authorList>
            <consortium name="The Broad Institute Genomics Platform"/>
            <consortium name="The Broad Institute Genome Sequencing Center for Infectious Disease"/>
            <person name="Wu L."/>
            <person name="Ma J."/>
        </authorList>
    </citation>
    <scope>NUCLEOTIDE SEQUENCE [LARGE SCALE GENOMIC DNA]</scope>
    <source>
        <strain evidence="2">CECT 7069</strain>
    </source>
</reference>
<keyword evidence="2" id="KW-1185">Reference proteome</keyword>
<accession>A0ABT8BIZ6</accession>
<dbReference type="RefSeq" id="WP_238225710.1">
    <property type="nucleotide sequence ID" value="NZ_BPQD01000014.1"/>
</dbReference>
<gene>
    <name evidence="1" type="ORF">QWZ12_13700</name>
</gene>
<organism evidence="1 2">
    <name type="scientific">Methylobacterium adhaesivum</name>
    <dbReference type="NCBI Taxonomy" id="333297"/>
    <lineage>
        <taxon>Bacteria</taxon>
        <taxon>Pseudomonadati</taxon>
        <taxon>Pseudomonadota</taxon>
        <taxon>Alphaproteobacteria</taxon>
        <taxon>Hyphomicrobiales</taxon>
        <taxon>Methylobacteriaceae</taxon>
        <taxon>Methylobacterium</taxon>
    </lineage>
</organism>
<dbReference type="Proteomes" id="UP001224644">
    <property type="component" value="Unassembled WGS sequence"/>
</dbReference>
<evidence type="ECO:0000313" key="2">
    <source>
        <dbReference type="Proteomes" id="UP001224644"/>
    </source>
</evidence>
<evidence type="ECO:0008006" key="3">
    <source>
        <dbReference type="Google" id="ProtNLM"/>
    </source>
</evidence>